<evidence type="ECO:0000313" key="4">
    <source>
        <dbReference type="EMBL" id="MEQ2226588.1"/>
    </source>
</evidence>
<dbReference type="SUPFAM" id="SSF53067">
    <property type="entry name" value="Actin-like ATPase domain"/>
    <property type="match status" value="2"/>
</dbReference>
<dbReference type="PANTHER" id="PTHR11937">
    <property type="entry name" value="ACTIN"/>
    <property type="match status" value="1"/>
</dbReference>
<proteinExistence type="inferred from homology"/>
<dbReference type="PRINTS" id="PR00190">
    <property type="entry name" value="ACTIN"/>
</dbReference>
<keyword evidence="5" id="KW-1185">Reference proteome</keyword>
<dbReference type="PROSITE" id="PS00406">
    <property type="entry name" value="ACTINS_1"/>
    <property type="match status" value="1"/>
</dbReference>
<comment type="caution">
    <text evidence="4">The sequence shown here is derived from an EMBL/GenBank/DDBJ whole genome shotgun (WGS) entry which is preliminary data.</text>
</comment>
<evidence type="ECO:0000313" key="5">
    <source>
        <dbReference type="Proteomes" id="UP001482620"/>
    </source>
</evidence>
<evidence type="ECO:0000256" key="3">
    <source>
        <dbReference type="RuleBase" id="RU000487"/>
    </source>
</evidence>
<protein>
    <recommendedName>
        <fullName evidence="6">Actin</fullName>
    </recommendedName>
</protein>
<gene>
    <name evidence="4" type="ORF">ILYODFUR_028873</name>
</gene>
<dbReference type="PROSITE" id="PS00432">
    <property type="entry name" value="ACTINS_2"/>
    <property type="match status" value="1"/>
</dbReference>
<feature type="non-terminal residue" evidence="4">
    <location>
        <position position="1"/>
    </location>
</feature>
<dbReference type="CDD" id="cd10224">
    <property type="entry name" value="ASKHA_NBD_actin"/>
    <property type="match status" value="1"/>
</dbReference>
<dbReference type="InterPro" id="IPR004000">
    <property type="entry name" value="Actin"/>
</dbReference>
<organism evidence="4 5">
    <name type="scientific">Ilyodon furcidens</name>
    <name type="common">goldbreast splitfin</name>
    <dbReference type="NCBI Taxonomy" id="33524"/>
    <lineage>
        <taxon>Eukaryota</taxon>
        <taxon>Metazoa</taxon>
        <taxon>Chordata</taxon>
        <taxon>Craniata</taxon>
        <taxon>Vertebrata</taxon>
        <taxon>Euteleostomi</taxon>
        <taxon>Actinopterygii</taxon>
        <taxon>Neopterygii</taxon>
        <taxon>Teleostei</taxon>
        <taxon>Neoteleostei</taxon>
        <taxon>Acanthomorphata</taxon>
        <taxon>Ovalentaria</taxon>
        <taxon>Atherinomorphae</taxon>
        <taxon>Cyprinodontiformes</taxon>
        <taxon>Goodeidae</taxon>
        <taxon>Ilyodon</taxon>
    </lineage>
</organism>
<sequence length="375" mass="41774">MDDDIAALVVDNGSGMCKAGFAGDDAPRAVFPSIVGRPRHQGVMVGMGQKDSYVGDEAQSKRGILTLKYPIEHGIISNWDDMEKIWHHTFYNELRVAPEEHPVLLTEAPLNPKLNRETMTQIMFETFSAPAMYVAIQAVLSLYASGRTTGIVLDSGDGVSHTVPIYEGYGLPHGILRLNLAGRDLTDYLTKILTERGHHFNTTAEKEIVRDMKEKLCYVALDYGRELEMAEKSSAQEREYELPDGQVISIGDERFRCPEVLFQPAFVGMEAQGIDETTFNSIRKCDVDIRCSLFSNIVLSGGTTMFPGIADRMQKEMTSMASKSMKIKVIAPPERKYSVWIGGSILGSLSTFQQLWISKQEYDESGPGIVHRKCF</sequence>
<evidence type="ECO:0000256" key="1">
    <source>
        <dbReference type="ARBA" id="ARBA00023097"/>
    </source>
</evidence>
<dbReference type="PROSITE" id="PS01132">
    <property type="entry name" value="ACTINS_ACT_LIKE"/>
    <property type="match status" value="1"/>
</dbReference>
<name>A0ABV0T3R2_9TELE</name>
<dbReference type="Gene3D" id="3.90.640.10">
    <property type="entry name" value="Actin, Chain A, domain 4"/>
    <property type="match status" value="1"/>
</dbReference>
<dbReference type="Gene3D" id="3.30.420.40">
    <property type="match status" value="2"/>
</dbReference>
<keyword evidence="1" id="KW-0558">Oxidation</keyword>
<dbReference type="InterPro" id="IPR004001">
    <property type="entry name" value="Actin_CS"/>
</dbReference>
<dbReference type="InterPro" id="IPR020902">
    <property type="entry name" value="Actin/actin-like_CS"/>
</dbReference>
<reference evidence="4 5" key="1">
    <citation type="submission" date="2021-06" db="EMBL/GenBank/DDBJ databases">
        <authorList>
            <person name="Palmer J.M."/>
        </authorList>
    </citation>
    <scope>NUCLEOTIDE SEQUENCE [LARGE SCALE GENOMIC DNA]</scope>
    <source>
        <strain evidence="5">if_2019</strain>
        <tissue evidence="4">Muscle</tissue>
    </source>
</reference>
<dbReference type="EMBL" id="JAHRIQ010015605">
    <property type="protein sequence ID" value="MEQ2226588.1"/>
    <property type="molecule type" value="Genomic_DNA"/>
</dbReference>
<dbReference type="Pfam" id="PF00022">
    <property type="entry name" value="Actin"/>
    <property type="match status" value="1"/>
</dbReference>
<dbReference type="SMART" id="SM00268">
    <property type="entry name" value="ACTIN"/>
    <property type="match status" value="1"/>
</dbReference>
<evidence type="ECO:0008006" key="6">
    <source>
        <dbReference type="Google" id="ProtNLM"/>
    </source>
</evidence>
<dbReference type="InterPro" id="IPR043129">
    <property type="entry name" value="ATPase_NBD"/>
</dbReference>
<evidence type="ECO:0000256" key="2">
    <source>
        <dbReference type="ARBA" id="ARBA00038582"/>
    </source>
</evidence>
<comment type="similarity">
    <text evidence="3">Belongs to the actin family.</text>
</comment>
<comment type="subunit">
    <text evidence="2">Polymerization of globular actin (G-actin) leads to a structural filament (F-actin) in the form of a two-stranded helix. Each actin can bind to 4 others.</text>
</comment>
<dbReference type="Proteomes" id="UP001482620">
    <property type="component" value="Unassembled WGS sequence"/>
</dbReference>
<accession>A0ABV0T3R2</accession>